<feature type="signal peptide" evidence="1">
    <location>
        <begin position="1"/>
        <end position="33"/>
    </location>
</feature>
<comment type="caution">
    <text evidence="2">The sequence shown here is derived from an EMBL/GenBank/DDBJ whole genome shotgun (WGS) entry which is preliminary data.</text>
</comment>
<reference evidence="2 3" key="1">
    <citation type="submission" date="2018-03" db="EMBL/GenBank/DDBJ databases">
        <title>Aquarubrobacter algicola gen. nov., sp. nov., a novel actinobacterium isolated from shallow eutrophic lake during the end of cyanobacterial harmful algal blooms.</title>
        <authorList>
            <person name="Chun S.J."/>
        </authorList>
    </citation>
    <scope>NUCLEOTIDE SEQUENCE [LARGE SCALE GENOMIC DNA]</scope>
    <source>
        <strain evidence="2 3">Seoho-28</strain>
    </source>
</reference>
<feature type="chain" id="PRO_5015642764" description="Peptidase" evidence="1">
    <location>
        <begin position="34"/>
        <end position="834"/>
    </location>
</feature>
<dbReference type="AlphaFoldDB" id="A0A2T4UMB9"/>
<dbReference type="Proteomes" id="UP000240739">
    <property type="component" value="Unassembled WGS sequence"/>
</dbReference>
<dbReference type="Gene3D" id="3.20.20.140">
    <property type="entry name" value="Metal-dependent hydrolases"/>
    <property type="match status" value="1"/>
</dbReference>
<dbReference type="SUPFAM" id="SSF51556">
    <property type="entry name" value="Metallo-dependent hydrolases"/>
    <property type="match status" value="1"/>
</dbReference>
<proteinExistence type="predicted"/>
<keyword evidence="1" id="KW-0732">Signal</keyword>
<evidence type="ECO:0000313" key="2">
    <source>
        <dbReference type="EMBL" id="PTL60364.1"/>
    </source>
</evidence>
<dbReference type="EMBL" id="PYYB01000001">
    <property type="protein sequence ID" value="PTL60364.1"/>
    <property type="molecule type" value="Genomic_DNA"/>
</dbReference>
<keyword evidence="3" id="KW-1185">Reference proteome</keyword>
<sequence>MGFPGRGRAGLRAPLLALVALAAAGPAAGSAGAAVDQTPAYELVHGCYALQAKGGGFLAQNGSTWRASAKDAASAEPLRLQATALGRYLLYGKDRDFLAVAGRGTTTTTTPGPAADWRVVAQEGGGFRLATLDGTKGLVAPGDGALALADGADSGTTFLAVRRDGCAVFPEIETGVTGEPSRGSAPQAETRGLIDEHLHHMAFQFLGGSVHCGAPWSPYGVTVALPDCSKEPLANAETGLAGTVLGGDPLADPVGWPTFKSWPAHDMLAHEGTYWKWMERAWRAGLRHTTVLLVENAFLCNVLPVKKYGCNEMDTVKRQYDTFHDYVDYIDAQFGGPGKGFMRIVTDPFEAREAINDGKLAVTLGIEVSKLFDCGVYNGQPSCDNGWVDKQLDYWWDRGIRQMEIVNKFDNGFTGVAGDSGEVGLAINAANRVETGSFWDMKPCADGHNHDREQIGVPGTGRGELLGSLLGAIVPPGQVPIYDPGPMCNQAGLSPVGAYLVRRMAEKGMIFDPDHMSVVARDQALTIMEALDYPGVMSSHSWSDPSALPRILKLGGYVTPYAGNTTSFVRQWRETKRVRSDRYRFGFGFGSDINGFGAQGGPREGAATDSPVTYPFTSFDGKQRIERQVSGERVYDINRDGLAHYGLYPDWLEDLRQLAGQEIIDDMARGTETLLLTWERAVGVPADGTRPKGATFSRRGLGAVRLHDRWTDLLRRGGQPDARTGRVFSYRVAGAKNRRARVRALFTSRGRVGLVASTAAGHTAGGLGVGDRATRLQGRTEAFGANVRARRLPGGGRILYGIRDGRVRFTAVAAASVARTPAQAARALRQAGLR</sequence>
<evidence type="ECO:0000313" key="3">
    <source>
        <dbReference type="Proteomes" id="UP000240739"/>
    </source>
</evidence>
<evidence type="ECO:0000256" key="1">
    <source>
        <dbReference type="SAM" id="SignalP"/>
    </source>
</evidence>
<accession>A0A2T4UMB9</accession>
<name>A0A2T4UMB9_9ACTN</name>
<organism evidence="2 3">
    <name type="scientific">Paraconexibacter algicola</name>
    <dbReference type="NCBI Taxonomy" id="2133960"/>
    <lineage>
        <taxon>Bacteria</taxon>
        <taxon>Bacillati</taxon>
        <taxon>Actinomycetota</taxon>
        <taxon>Thermoleophilia</taxon>
        <taxon>Solirubrobacterales</taxon>
        <taxon>Paraconexibacteraceae</taxon>
        <taxon>Paraconexibacter</taxon>
    </lineage>
</organism>
<protein>
    <recommendedName>
        <fullName evidence="4">Peptidase</fullName>
    </recommendedName>
</protein>
<dbReference type="InterPro" id="IPR032466">
    <property type="entry name" value="Metal_Hydrolase"/>
</dbReference>
<gene>
    <name evidence="2" type="ORF">C7Y72_12305</name>
</gene>
<evidence type="ECO:0008006" key="4">
    <source>
        <dbReference type="Google" id="ProtNLM"/>
    </source>
</evidence>